<comment type="caution">
    <text evidence="2">The sequence shown here is derived from an EMBL/GenBank/DDBJ whole genome shotgun (WGS) entry which is preliminary data.</text>
</comment>
<gene>
    <name evidence="2" type="ORF">PXEA_LOCUS34591</name>
</gene>
<feature type="region of interest" description="Disordered" evidence="1">
    <location>
        <begin position="36"/>
        <end position="56"/>
    </location>
</feature>
<evidence type="ECO:0000313" key="2">
    <source>
        <dbReference type="EMBL" id="VEL41151.1"/>
    </source>
</evidence>
<proteinExistence type="predicted"/>
<protein>
    <submittedName>
        <fullName evidence="2">Uncharacterized protein</fullName>
    </submittedName>
</protein>
<sequence length="268" mass="28958">MKRGSSALAAATTPFGYSGQADLGSAGSTTATTNTIAQNSQSGRPPGDSHISTDGLCGSAPSSVLAAVRSAGPEEFLRSVNLFLANLDSRFLWRFIGSQFKRLLLPWQSSPPSTEASSVTDIPKDDEDRRSSSHSPTQSTNVMAVDNLLPGRSVGLNEWCHTVRFILVHFPIDTYPDVRGKHLPWLVTQIIDWTLQRMQSNMDSQQQTQQQKITAISNQEMLSLLLVLRCMLAHVVECNVGALVKITVGIVGSVVMREGKSTSGCPDS</sequence>
<organism evidence="2 3">
    <name type="scientific">Protopolystoma xenopodis</name>
    <dbReference type="NCBI Taxonomy" id="117903"/>
    <lineage>
        <taxon>Eukaryota</taxon>
        <taxon>Metazoa</taxon>
        <taxon>Spiralia</taxon>
        <taxon>Lophotrochozoa</taxon>
        <taxon>Platyhelminthes</taxon>
        <taxon>Monogenea</taxon>
        <taxon>Polyopisthocotylea</taxon>
        <taxon>Polystomatidea</taxon>
        <taxon>Polystomatidae</taxon>
        <taxon>Protopolystoma</taxon>
    </lineage>
</organism>
<feature type="compositionally biased region" description="Polar residues" evidence="1">
    <location>
        <begin position="133"/>
        <end position="142"/>
    </location>
</feature>
<evidence type="ECO:0000313" key="3">
    <source>
        <dbReference type="Proteomes" id="UP000784294"/>
    </source>
</evidence>
<keyword evidence="3" id="KW-1185">Reference proteome</keyword>
<feature type="compositionally biased region" description="Polar residues" evidence="1">
    <location>
        <begin position="109"/>
        <end position="120"/>
    </location>
</feature>
<dbReference type="Proteomes" id="UP000784294">
    <property type="component" value="Unassembled WGS sequence"/>
</dbReference>
<feature type="region of interest" description="Disordered" evidence="1">
    <location>
        <begin position="109"/>
        <end position="142"/>
    </location>
</feature>
<reference evidence="2" key="1">
    <citation type="submission" date="2018-11" db="EMBL/GenBank/DDBJ databases">
        <authorList>
            <consortium name="Pathogen Informatics"/>
        </authorList>
    </citation>
    <scope>NUCLEOTIDE SEQUENCE</scope>
</reference>
<feature type="compositionally biased region" description="Basic and acidic residues" evidence="1">
    <location>
        <begin position="122"/>
        <end position="131"/>
    </location>
</feature>
<name>A0A448XNV2_9PLAT</name>
<dbReference type="EMBL" id="CAAALY010268113">
    <property type="protein sequence ID" value="VEL41151.1"/>
    <property type="molecule type" value="Genomic_DNA"/>
</dbReference>
<dbReference type="AlphaFoldDB" id="A0A448XNV2"/>
<evidence type="ECO:0000256" key="1">
    <source>
        <dbReference type="SAM" id="MobiDB-lite"/>
    </source>
</evidence>
<accession>A0A448XNV2</accession>